<dbReference type="PANTHER" id="PTHR21514:SF0">
    <property type="entry name" value="AP-4 COMPLEX ACCESSORY SUBUNIT TEPSIN"/>
    <property type="match status" value="1"/>
</dbReference>
<proteinExistence type="predicted"/>
<evidence type="ECO:0000256" key="1">
    <source>
        <dbReference type="SAM" id="MobiDB-lite"/>
    </source>
</evidence>
<gene>
    <name evidence="2" type="ORF">Poli38472_013221</name>
</gene>
<dbReference type="PANTHER" id="PTHR21514">
    <property type="entry name" value="AP-4 COMPLEX ACCESSORY SUBUNIT TEPSIN"/>
    <property type="match status" value="1"/>
</dbReference>
<evidence type="ECO:0000313" key="2">
    <source>
        <dbReference type="EMBL" id="TMW55330.1"/>
    </source>
</evidence>
<dbReference type="EMBL" id="SPLM01000148">
    <property type="protein sequence ID" value="TMW55330.1"/>
    <property type="molecule type" value="Genomic_DNA"/>
</dbReference>
<feature type="compositionally biased region" description="Low complexity" evidence="1">
    <location>
        <begin position="242"/>
        <end position="252"/>
    </location>
</feature>
<keyword evidence="3" id="KW-1185">Reference proteome</keyword>
<dbReference type="AlphaFoldDB" id="A0A8K1C2N2"/>
<dbReference type="OrthoDB" id="118154at2759"/>
<organism evidence="2 3">
    <name type="scientific">Pythium oligandrum</name>
    <name type="common">Mycoparasitic fungus</name>
    <dbReference type="NCBI Taxonomy" id="41045"/>
    <lineage>
        <taxon>Eukaryota</taxon>
        <taxon>Sar</taxon>
        <taxon>Stramenopiles</taxon>
        <taxon>Oomycota</taxon>
        <taxon>Peronosporomycetes</taxon>
        <taxon>Pythiales</taxon>
        <taxon>Pythiaceae</taxon>
        <taxon>Pythium</taxon>
    </lineage>
</organism>
<comment type="caution">
    <text evidence="2">The sequence shown here is derived from an EMBL/GenBank/DDBJ whole genome shotgun (WGS) entry which is preliminary data.</text>
</comment>
<dbReference type="GO" id="GO:0032588">
    <property type="term" value="C:trans-Golgi network membrane"/>
    <property type="evidence" value="ECO:0007669"/>
    <property type="project" value="TreeGrafter"/>
</dbReference>
<feature type="region of interest" description="Disordered" evidence="1">
    <location>
        <begin position="226"/>
        <end position="257"/>
    </location>
</feature>
<protein>
    <submittedName>
        <fullName evidence="2">Uncharacterized protein</fullName>
    </submittedName>
</protein>
<name>A0A8K1C2N2_PYTOL</name>
<accession>A0A8K1C2N2</accession>
<dbReference type="Proteomes" id="UP000794436">
    <property type="component" value="Unassembled WGS sequence"/>
</dbReference>
<reference evidence="2" key="1">
    <citation type="submission" date="2019-03" db="EMBL/GenBank/DDBJ databases">
        <title>Long read genome sequence of the mycoparasitic Pythium oligandrum ATCC 38472 isolated from sugarbeet rhizosphere.</title>
        <authorList>
            <person name="Gaulin E."/>
        </authorList>
    </citation>
    <scope>NUCLEOTIDE SEQUENCE</scope>
    <source>
        <strain evidence="2">ATCC 38472_TT</strain>
    </source>
</reference>
<evidence type="ECO:0000313" key="3">
    <source>
        <dbReference type="Proteomes" id="UP000794436"/>
    </source>
</evidence>
<sequence length="383" mass="42425">MALDQALHFLDELKDKYMHEVEKAIEDWDYQDFSPDKRTPLLENEISIDIADDLAPDANAIQQIKDAHNIDWSGLSRDEALADQDYGMMVGSNASLSFEDRVVIMATPSSGVQGLPDCDTLQRFLFHAPQLNMNLVAEAFSTRLQEKAWQIRSKTLVLIEVLLEASELLPHCLGAFLAHPSLMKVLDAVRREDRNVMSRERARKVMSLIRSNGANAMLIARERMSPKAHVRHTPTEKKPKVKTPVSSPVAKKQAGNKTQPKLKVNTMAPVKESQHSYQTTSPTVAAAALASWRRRSMKEGLGGLPNLRKDPPNLMPFQKPPTMTATMSLTQKMNQASAAELAPAAKKRPSLSRFGSGNLSAFAFMEPAGTSAVKRSSRTATFH</sequence>
<dbReference type="InterPro" id="IPR039273">
    <property type="entry name" value="TEPSIN"/>
</dbReference>